<dbReference type="InterPro" id="IPR020339">
    <property type="entry name" value="C20orf85-like"/>
</dbReference>
<dbReference type="EMBL" id="CAXLJL010000334">
    <property type="protein sequence ID" value="CAL5136528.1"/>
    <property type="molecule type" value="Genomic_DNA"/>
</dbReference>
<evidence type="ECO:0000313" key="1">
    <source>
        <dbReference type="EMBL" id="CAL5136528.1"/>
    </source>
</evidence>
<dbReference type="Proteomes" id="UP001497525">
    <property type="component" value="Unassembled WGS sequence"/>
</dbReference>
<dbReference type="PANTHER" id="PTHR31909:SF3">
    <property type="entry name" value="SIMILAR TO PROTEIN C20ORF85 HOMOLOG"/>
    <property type="match status" value="1"/>
</dbReference>
<accession>A0AAV2TNE6</accession>
<dbReference type="AlphaFoldDB" id="A0AAV2TNE6"/>
<protein>
    <submittedName>
        <fullName evidence="1">Uncharacterized protein</fullName>
    </submittedName>
</protein>
<dbReference type="PANTHER" id="PTHR31909">
    <property type="entry name" value="CHROMOSOME 20 ORF85 FAMILY MEMBER"/>
    <property type="match status" value="1"/>
</dbReference>
<organism evidence="1 2">
    <name type="scientific">Calicophoron daubneyi</name>
    <name type="common">Rumen fluke</name>
    <name type="synonym">Paramphistomum daubneyi</name>
    <dbReference type="NCBI Taxonomy" id="300641"/>
    <lineage>
        <taxon>Eukaryota</taxon>
        <taxon>Metazoa</taxon>
        <taxon>Spiralia</taxon>
        <taxon>Lophotrochozoa</taxon>
        <taxon>Platyhelminthes</taxon>
        <taxon>Trematoda</taxon>
        <taxon>Digenea</taxon>
        <taxon>Plagiorchiida</taxon>
        <taxon>Pronocephalata</taxon>
        <taxon>Paramphistomoidea</taxon>
        <taxon>Paramphistomidae</taxon>
        <taxon>Calicophoron</taxon>
    </lineage>
</organism>
<dbReference type="Pfam" id="PF14945">
    <property type="entry name" value="LLC1"/>
    <property type="match status" value="1"/>
</dbReference>
<evidence type="ECO:0000313" key="2">
    <source>
        <dbReference type="Proteomes" id="UP001497525"/>
    </source>
</evidence>
<proteinExistence type="predicted"/>
<sequence length="137" mass="15666">MSNSGIGEQQPLDNKVAKEIIWKSRIATEEKTSRLYDSRFGVLKGPITKFAEDEMEDLVDKNRPRIADLLGERSDAPEPMSKYIKVLPSPKPVPPTSAGIIGWRCTDPAYWLERYGRYTRNLPLIYKQLKWPEGDSL</sequence>
<name>A0AAV2TNE6_CALDB</name>
<gene>
    <name evidence="1" type="ORF">CDAUBV1_LOCUS10666</name>
</gene>
<comment type="caution">
    <text evidence="1">The sequence shown here is derived from an EMBL/GenBank/DDBJ whole genome shotgun (WGS) entry which is preliminary data.</text>
</comment>
<reference evidence="1" key="1">
    <citation type="submission" date="2024-06" db="EMBL/GenBank/DDBJ databases">
        <authorList>
            <person name="Liu X."/>
            <person name="Lenzi L."/>
            <person name="Haldenby T S."/>
            <person name="Uol C."/>
        </authorList>
    </citation>
    <scope>NUCLEOTIDE SEQUENCE</scope>
</reference>